<dbReference type="EC" id="2.7.7.65" evidence="3"/>
<protein>
    <submittedName>
        <fullName evidence="3">Diguanylate cyclase</fullName>
        <ecNumber evidence="3">2.7.7.65</ecNumber>
    </submittedName>
</protein>
<dbReference type="PANTHER" id="PTHR46663:SF2">
    <property type="entry name" value="GGDEF DOMAIN-CONTAINING PROTEIN"/>
    <property type="match status" value="1"/>
</dbReference>
<dbReference type="NCBIfam" id="TIGR00254">
    <property type="entry name" value="GGDEF"/>
    <property type="match status" value="1"/>
</dbReference>
<evidence type="ECO:0000313" key="4">
    <source>
        <dbReference type="Proteomes" id="UP001596050"/>
    </source>
</evidence>
<keyword evidence="4" id="KW-1185">Reference proteome</keyword>
<proteinExistence type="predicted"/>
<keyword evidence="1" id="KW-1133">Transmembrane helix</keyword>
<dbReference type="Proteomes" id="UP001596050">
    <property type="component" value="Unassembled WGS sequence"/>
</dbReference>
<dbReference type="SMART" id="SM00267">
    <property type="entry name" value="GGDEF"/>
    <property type="match status" value="1"/>
</dbReference>
<dbReference type="PROSITE" id="PS50887">
    <property type="entry name" value="GGDEF"/>
    <property type="match status" value="1"/>
</dbReference>
<dbReference type="InterPro" id="IPR029787">
    <property type="entry name" value="Nucleotide_cyclase"/>
</dbReference>
<dbReference type="Gene3D" id="3.30.70.270">
    <property type="match status" value="1"/>
</dbReference>
<accession>A0ABW0LCW5</accession>
<sequence length="426" mass="47086">MPTSYTVPALQLQQRAFPLLVALALIAGLTIFFVREVIELRQSMNALRSSDAARIHIRNVLVNLLDAETGQRGFLITGDENYLEPYIMGRQNVRDSLRTAERYDYQSADYLNSVRKLALLTEKKLDELEHTILLKKRKDDAGATYVVLQGIGRATMREARRTVQVELDRLRIERDRAMRAFDDRLLRAAVILVLILSAVVCLAVHTWRSMSQSARENNELANRLAIEASHDSLTGLPNKRFFGQWARRLVAKSQREHKPFTLFAIDLDGFKAVNDSLGHTVGDLVLAEVASRLQSNLRGGEFLARLGGDEFALLIEGDMCAREASQVGDRLIACLAPALHPKLPNHAVGASIGVAAFPVDGEEMESVADAADVALYAAKDNGRGRVSFSKGLSAQWHVSQKLSLGPCAKCVGTNRCLTLEPRKAFA</sequence>
<keyword evidence="3" id="KW-0548">Nucleotidyltransferase</keyword>
<dbReference type="CDD" id="cd01949">
    <property type="entry name" value="GGDEF"/>
    <property type="match status" value="1"/>
</dbReference>
<name>A0ABW0LCW5_9BURK</name>
<dbReference type="Pfam" id="PF05227">
    <property type="entry name" value="CHASE3"/>
    <property type="match status" value="1"/>
</dbReference>
<dbReference type="PANTHER" id="PTHR46663">
    <property type="entry name" value="DIGUANYLATE CYCLASE DGCT-RELATED"/>
    <property type="match status" value="1"/>
</dbReference>
<evidence type="ECO:0000313" key="3">
    <source>
        <dbReference type="EMBL" id="MFC5462608.1"/>
    </source>
</evidence>
<dbReference type="RefSeq" id="WP_379786089.1">
    <property type="nucleotide sequence ID" value="NZ_JBHSMU010000016.1"/>
</dbReference>
<evidence type="ECO:0000256" key="1">
    <source>
        <dbReference type="SAM" id="Phobius"/>
    </source>
</evidence>
<feature type="domain" description="GGDEF" evidence="2">
    <location>
        <begin position="258"/>
        <end position="391"/>
    </location>
</feature>
<dbReference type="SUPFAM" id="SSF55073">
    <property type="entry name" value="Nucleotide cyclase"/>
    <property type="match status" value="1"/>
</dbReference>
<dbReference type="InterPro" id="IPR007891">
    <property type="entry name" value="CHASE3"/>
</dbReference>
<dbReference type="EMBL" id="JBHSMU010000016">
    <property type="protein sequence ID" value="MFC5462608.1"/>
    <property type="molecule type" value="Genomic_DNA"/>
</dbReference>
<keyword evidence="1" id="KW-0472">Membrane</keyword>
<dbReference type="Pfam" id="PF00990">
    <property type="entry name" value="GGDEF"/>
    <property type="match status" value="1"/>
</dbReference>
<dbReference type="InterPro" id="IPR000160">
    <property type="entry name" value="GGDEF_dom"/>
</dbReference>
<dbReference type="InterPro" id="IPR052163">
    <property type="entry name" value="DGC-Regulatory_Protein"/>
</dbReference>
<feature type="transmembrane region" description="Helical" evidence="1">
    <location>
        <begin position="16"/>
        <end position="34"/>
    </location>
</feature>
<dbReference type="GO" id="GO:0052621">
    <property type="term" value="F:diguanylate cyclase activity"/>
    <property type="evidence" value="ECO:0007669"/>
    <property type="project" value="UniProtKB-EC"/>
</dbReference>
<keyword evidence="1" id="KW-0812">Transmembrane</keyword>
<comment type="caution">
    <text evidence="3">The sequence shown here is derived from an EMBL/GenBank/DDBJ whole genome shotgun (WGS) entry which is preliminary data.</text>
</comment>
<gene>
    <name evidence="3" type="ORF">ACFPN5_22615</name>
</gene>
<dbReference type="CDD" id="cd19410">
    <property type="entry name" value="HK9-like_sensor"/>
    <property type="match status" value="1"/>
</dbReference>
<feature type="transmembrane region" description="Helical" evidence="1">
    <location>
        <begin position="185"/>
        <end position="207"/>
    </location>
</feature>
<reference evidence="4" key="1">
    <citation type="journal article" date="2019" name="Int. J. Syst. Evol. Microbiol.">
        <title>The Global Catalogue of Microorganisms (GCM) 10K type strain sequencing project: providing services to taxonomists for standard genome sequencing and annotation.</title>
        <authorList>
            <consortium name="The Broad Institute Genomics Platform"/>
            <consortium name="The Broad Institute Genome Sequencing Center for Infectious Disease"/>
            <person name="Wu L."/>
            <person name="Ma J."/>
        </authorList>
    </citation>
    <scope>NUCLEOTIDE SEQUENCE [LARGE SCALE GENOMIC DNA]</scope>
    <source>
        <strain evidence="4">KACC 12649</strain>
    </source>
</reference>
<keyword evidence="3" id="KW-0808">Transferase</keyword>
<dbReference type="InterPro" id="IPR043128">
    <property type="entry name" value="Rev_trsase/Diguanyl_cyclase"/>
</dbReference>
<organism evidence="3 4">
    <name type="scientific">Massilia niabensis</name>
    <dbReference type="NCBI Taxonomy" id="544910"/>
    <lineage>
        <taxon>Bacteria</taxon>
        <taxon>Pseudomonadati</taxon>
        <taxon>Pseudomonadota</taxon>
        <taxon>Betaproteobacteria</taxon>
        <taxon>Burkholderiales</taxon>
        <taxon>Oxalobacteraceae</taxon>
        <taxon>Telluria group</taxon>
        <taxon>Massilia</taxon>
    </lineage>
</organism>
<evidence type="ECO:0000259" key="2">
    <source>
        <dbReference type="PROSITE" id="PS50887"/>
    </source>
</evidence>